<dbReference type="SUPFAM" id="SSF75304">
    <property type="entry name" value="Amidase signature (AS) enzymes"/>
    <property type="match status" value="1"/>
</dbReference>
<dbReference type="PANTHER" id="PTHR11895">
    <property type="entry name" value="TRANSAMIDASE"/>
    <property type="match status" value="1"/>
</dbReference>
<dbReference type="InterPro" id="IPR000120">
    <property type="entry name" value="Amidase"/>
</dbReference>
<dbReference type="STRING" id="1128398.Curi_c03140"/>
<dbReference type="EC" id="6.3.5.7" evidence="2"/>
<dbReference type="RefSeq" id="WP_014966531.1">
    <property type="nucleotide sequence ID" value="NC_018664.1"/>
</dbReference>
<dbReference type="InterPro" id="IPR036928">
    <property type="entry name" value="AS_sf"/>
</dbReference>
<dbReference type="HOGENOM" id="CLU_009600_7_6_9"/>
<feature type="domain" description="Amidase" evidence="1">
    <location>
        <begin position="25"/>
        <end position="133"/>
    </location>
</feature>
<dbReference type="Gene3D" id="3.90.1300.10">
    <property type="entry name" value="Amidase signature (AS) domain"/>
    <property type="match status" value="1"/>
</dbReference>
<proteinExistence type="predicted"/>
<dbReference type="eggNOG" id="COG0154">
    <property type="taxonomic scope" value="Bacteria"/>
</dbReference>
<dbReference type="OrthoDB" id="9811471at2"/>
<evidence type="ECO:0000313" key="3">
    <source>
        <dbReference type="Proteomes" id="UP000006094"/>
    </source>
</evidence>
<sequence>MDTLMNSTIYNLKEKLMKREVSSVEIVKHYLSKIEVNNDRTKEFITINKQEAISNAKKSDMKIKNRENIGLLEGIPVSIKDNISVKGMKLTCGSKLLRNFISPYDATLVKRLKNQGAIIIGKTNMNEFDIPSHGSSARDISKYSINSSQTPLFIGSFTDGSIADASGYWFRPTYGLISRYGVVPYSNTLDYIMTKTKDVKDLGLVLDILSGYDELDSTSIKTEKIDYISLFSEDSLKKIENMKIGLPKEYFDSEIGNKKKEKVLNIVQNLEKLGAKIEEISLPYIEYSEQLCKIISSAEASSNLSRFDGIRYGTRTESYESIDDLIIKTRSEGLSNEVKKNILLGTYFLSSCNNNDYYDRAIKLKNMITKEIYNIFNKIDVIVCPGDNMNYTSLSGIPTISIPCGDVSMQITGDKFREKEILRIAYLCDKLFTKNFNS</sequence>
<keyword evidence="3" id="KW-1185">Reference proteome</keyword>
<dbReference type="Pfam" id="PF01425">
    <property type="entry name" value="Amidase"/>
    <property type="match status" value="2"/>
</dbReference>
<feature type="domain" description="Amidase" evidence="1">
    <location>
        <begin position="150"/>
        <end position="385"/>
    </location>
</feature>
<organism evidence="2 3">
    <name type="scientific">Gottschalkia acidurici (strain ATCC 7906 / DSM 604 / BCRC 14475 / CIP 104303 / KCTC 5404 / NCIMB 10678 / 9a)</name>
    <name type="common">Clostridium acidurici</name>
    <dbReference type="NCBI Taxonomy" id="1128398"/>
    <lineage>
        <taxon>Bacteria</taxon>
        <taxon>Bacillati</taxon>
        <taxon>Bacillota</taxon>
        <taxon>Tissierellia</taxon>
        <taxon>Tissierellales</taxon>
        <taxon>Gottschalkiaceae</taxon>
        <taxon>Gottschalkia</taxon>
    </lineage>
</organism>
<dbReference type="AlphaFoldDB" id="K0AVX8"/>
<dbReference type="PANTHER" id="PTHR11895:SF151">
    <property type="entry name" value="GLUTAMYL-TRNA(GLN) AMIDOTRANSFERASE SUBUNIT A"/>
    <property type="match status" value="1"/>
</dbReference>
<name>K0AVX8_GOTA9</name>
<dbReference type="InterPro" id="IPR023631">
    <property type="entry name" value="Amidase_dom"/>
</dbReference>
<evidence type="ECO:0000313" key="2">
    <source>
        <dbReference type="EMBL" id="AFS77394.1"/>
    </source>
</evidence>
<reference evidence="2 3" key="1">
    <citation type="journal article" date="2012" name="PLoS ONE">
        <title>The purine-utilizing bacterium Clostridium acidurici 9a: a genome-guided metabolic reconsideration.</title>
        <authorList>
            <person name="Hartwich K."/>
            <person name="Poehlein A."/>
            <person name="Daniel R."/>
        </authorList>
    </citation>
    <scope>NUCLEOTIDE SEQUENCE [LARGE SCALE GENOMIC DNA]</scope>
    <source>
        <strain evidence="3">ATCC 7906 / DSM 604 / BCRC 14475 / CIP 104303 / KCTC 5404 / NCIMB 10678 / 9a</strain>
    </source>
</reference>
<dbReference type="GO" id="GO:0050567">
    <property type="term" value="F:glutaminyl-tRNA synthase (glutamine-hydrolyzing) activity"/>
    <property type="evidence" value="ECO:0007669"/>
    <property type="project" value="UniProtKB-EC"/>
</dbReference>
<gene>
    <name evidence="2" type="primary">gatA</name>
    <name evidence="2" type="ordered locus">Curi_c03140</name>
</gene>
<keyword evidence="2" id="KW-0436">Ligase</keyword>
<dbReference type="PATRIC" id="fig|1128398.3.peg.324"/>
<dbReference type="KEGG" id="cad:Curi_c03140"/>
<accession>K0AVX8</accession>
<dbReference type="EMBL" id="CP003326">
    <property type="protein sequence ID" value="AFS77394.1"/>
    <property type="molecule type" value="Genomic_DNA"/>
</dbReference>
<evidence type="ECO:0000259" key="1">
    <source>
        <dbReference type="Pfam" id="PF01425"/>
    </source>
</evidence>
<protein>
    <submittedName>
        <fullName evidence="2">Glutamyl-tRNA(Gln) amidotransferase subunit A</fullName>
        <ecNumber evidence="2">6.3.5.7</ecNumber>
    </submittedName>
</protein>
<dbReference type="Proteomes" id="UP000006094">
    <property type="component" value="Chromosome"/>
</dbReference>